<evidence type="ECO:0000313" key="1">
    <source>
        <dbReference type="EMBL" id="SPP29806.1"/>
    </source>
</evidence>
<dbReference type="EMBL" id="OUNC01000056">
    <property type="protein sequence ID" value="SPP29806.1"/>
    <property type="molecule type" value="Genomic_DNA"/>
</dbReference>
<proteinExistence type="predicted"/>
<gene>
    <name evidence="1" type="ORF">BTBSAS_60109</name>
</gene>
<name>A0A2X0QMP8_BROTH</name>
<evidence type="ECO:0000313" key="2">
    <source>
        <dbReference type="Proteomes" id="UP000270190"/>
    </source>
</evidence>
<accession>A0A2X0QMP8</accession>
<sequence length="73" mass="8310">MLLSLRIYSLTRTAWDGNFHGKLSTNPYVGIVANLFAYEISKGVDTVANLFAYGDNMGRKFSRKIEYQSFGFF</sequence>
<dbReference type="AlphaFoldDB" id="A0A2X0QMP8"/>
<reference evidence="2" key="1">
    <citation type="submission" date="2018-04" db="EMBL/GenBank/DDBJ databases">
        <authorList>
            <person name="Illikoud N."/>
        </authorList>
    </citation>
    <scope>NUCLEOTIDE SEQUENCE [LARGE SCALE GENOMIC DNA]</scope>
</reference>
<protein>
    <submittedName>
        <fullName evidence="1">Uncharacterized protein</fullName>
    </submittedName>
</protein>
<dbReference type="Proteomes" id="UP000270190">
    <property type="component" value="Unassembled WGS sequence"/>
</dbReference>
<organism evidence="1 2">
    <name type="scientific">Brochothrix thermosphacta</name>
    <name type="common">Microbacterium thermosphactum</name>
    <dbReference type="NCBI Taxonomy" id="2756"/>
    <lineage>
        <taxon>Bacteria</taxon>
        <taxon>Bacillati</taxon>
        <taxon>Bacillota</taxon>
        <taxon>Bacilli</taxon>
        <taxon>Bacillales</taxon>
        <taxon>Listeriaceae</taxon>
        <taxon>Brochothrix</taxon>
    </lineage>
</organism>